<dbReference type="PROSITE" id="PS50048">
    <property type="entry name" value="ZN2_CY6_FUNGAL_2"/>
    <property type="match status" value="1"/>
</dbReference>
<evidence type="ECO:0000256" key="2">
    <source>
        <dbReference type="SAM" id="Coils"/>
    </source>
</evidence>
<organism evidence="5 6">
    <name type="scientific">Colletotrichum sublineola</name>
    <name type="common">Sorghum anthracnose fungus</name>
    <dbReference type="NCBI Taxonomy" id="1173701"/>
    <lineage>
        <taxon>Eukaryota</taxon>
        <taxon>Fungi</taxon>
        <taxon>Dikarya</taxon>
        <taxon>Ascomycota</taxon>
        <taxon>Pezizomycotina</taxon>
        <taxon>Sordariomycetes</taxon>
        <taxon>Hypocreomycetidae</taxon>
        <taxon>Glomerellales</taxon>
        <taxon>Glomerellaceae</taxon>
        <taxon>Colletotrichum</taxon>
        <taxon>Colletotrichum graminicola species complex</taxon>
    </lineage>
</organism>
<dbReference type="OrthoDB" id="2943660at2759"/>
<evidence type="ECO:0000259" key="4">
    <source>
        <dbReference type="PROSITE" id="PS50048"/>
    </source>
</evidence>
<dbReference type="InterPro" id="IPR053187">
    <property type="entry name" value="Notoamide_regulator"/>
</dbReference>
<dbReference type="InterPro" id="IPR036864">
    <property type="entry name" value="Zn2-C6_fun-type_DNA-bd_sf"/>
</dbReference>
<evidence type="ECO:0000313" key="5">
    <source>
        <dbReference type="EMBL" id="KDN61202.1"/>
    </source>
</evidence>
<feature type="domain" description="Zn(2)-C6 fungal-type" evidence="4">
    <location>
        <begin position="54"/>
        <end position="84"/>
    </location>
</feature>
<dbReference type="GO" id="GO:0000981">
    <property type="term" value="F:DNA-binding transcription factor activity, RNA polymerase II-specific"/>
    <property type="evidence" value="ECO:0007669"/>
    <property type="project" value="InterPro"/>
</dbReference>
<dbReference type="PANTHER" id="PTHR47256:SF1">
    <property type="entry name" value="ZN(II)2CYS6 TRANSCRIPTION FACTOR (EUROFUNG)"/>
    <property type="match status" value="1"/>
</dbReference>
<dbReference type="Pfam" id="PF00172">
    <property type="entry name" value="Zn_clus"/>
    <property type="match status" value="1"/>
</dbReference>
<feature type="compositionally biased region" description="Basic and acidic residues" evidence="3">
    <location>
        <begin position="1"/>
        <end position="10"/>
    </location>
</feature>
<keyword evidence="6" id="KW-1185">Reference proteome</keyword>
<dbReference type="eggNOG" id="ENOG502T50Y">
    <property type="taxonomic scope" value="Eukaryota"/>
</dbReference>
<dbReference type="SUPFAM" id="SSF57701">
    <property type="entry name" value="Zn2/Cys6 DNA-binding domain"/>
    <property type="match status" value="1"/>
</dbReference>
<dbReference type="HOGENOM" id="CLU_120077_0_0_1"/>
<dbReference type="PROSITE" id="PS00463">
    <property type="entry name" value="ZN2_CY6_FUNGAL_1"/>
    <property type="match status" value="1"/>
</dbReference>
<feature type="region of interest" description="Disordered" evidence="3">
    <location>
        <begin position="1"/>
        <end position="24"/>
    </location>
</feature>
<dbReference type="AlphaFoldDB" id="A0A066WX17"/>
<evidence type="ECO:0000256" key="1">
    <source>
        <dbReference type="ARBA" id="ARBA00023242"/>
    </source>
</evidence>
<gene>
    <name evidence="5" type="ORF">CSUB01_08214</name>
</gene>
<protein>
    <recommendedName>
        <fullName evidence="4">Zn(2)-C6 fungal-type domain-containing protein</fullName>
    </recommendedName>
</protein>
<dbReference type="OMA" id="CEWDTEP"/>
<evidence type="ECO:0000313" key="6">
    <source>
        <dbReference type="Proteomes" id="UP000027238"/>
    </source>
</evidence>
<feature type="coiled-coil region" evidence="2">
    <location>
        <begin position="93"/>
        <end position="120"/>
    </location>
</feature>
<comment type="caution">
    <text evidence="5">The sequence shown here is derived from an EMBL/GenBank/DDBJ whole genome shotgun (WGS) entry which is preliminary data.</text>
</comment>
<dbReference type="GO" id="GO:0008270">
    <property type="term" value="F:zinc ion binding"/>
    <property type="evidence" value="ECO:0007669"/>
    <property type="project" value="InterPro"/>
</dbReference>
<accession>A0A066WX17</accession>
<keyword evidence="2" id="KW-0175">Coiled coil</keyword>
<dbReference type="Proteomes" id="UP000027238">
    <property type="component" value="Unassembled WGS sequence"/>
</dbReference>
<keyword evidence="1" id="KW-0539">Nucleus</keyword>
<name>A0A066WX17_COLSU</name>
<dbReference type="PANTHER" id="PTHR47256">
    <property type="entry name" value="ZN(II)2CYS6 TRANSCRIPTION FACTOR (EUROFUNG)-RELATED"/>
    <property type="match status" value="1"/>
</dbReference>
<proteinExistence type="predicted"/>
<dbReference type="SMART" id="SM00066">
    <property type="entry name" value="GAL4"/>
    <property type="match status" value="1"/>
</dbReference>
<evidence type="ECO:0000256" key="3">
    <source>
        <dbReference type="SAM" id="MobiDB-lite"/>
    </source>
</evidence>
<reference evidence="6" key="1">
    <citation type="journal article" date="2014" name="Genome Announc.">
        <title>Draft genome sequence of Colletotrichum sublineola, a destructive pathogen of cultivated sorghum.</title>
        <authorList>
            <person name="Baroncelli R."/>
            <person name="Sanz-Martin J.M."/>
            <person name="Rech G.E."/>
            <person name="Sukno S.A."/>
            <person name="Thon M.R."/>
        </authorList>
    </citation>
    <scope>NUCLEOTIDE SEQUENCE [LARGE SCALE GENOMIC DNA]</scope>
    <source>
        <strain evidence="6">TX430BB</strain>
    </source>
</reference>
<feature type="compositionally biased region" description="Low complexity" evidence="3">
    <location>
        <begin position="173"/>
        <end position="183"/>
    </location>
</feature>
<dbReference type="InterPro" id="IPR001138">
    <property type="entry name" value="Zn2Cys6_DnaBD"/>
</dbReference>
<feature type="compositionally biased region" description="Basic and acidic residues" evidence="3">
    <location>
        <begin position="156"/>
        <end position="171"/>
    </location>
</feature>
<dbReference type="Gene3D" id="4.10.240.10">
    <property type="entry name" value="Zn(2)-C6 fungal-type DNA-binding domain"/>
    <property type="match status" value="1"/>
</dbReference>
<dbReference type="EMBL" id="JMSE01001436">
    <property type="protein sequence ID" value="KDN61202.1"/>
    <property type="molecule type" value="Genomic_DNA"/>
</dbReference>
<dbReference type="STRING" id="1173701.A0A066WX17"/>
<feature type="region of interest" description="Disordered" evidence="3">
    <location>
        <begin position="155"/>
        <end position="196"/>
    </location>
</feature>
<sequence length="196" mass="22033">MKPRDEDNSRDALAPEVSMSATGFRRILPASTSPRVISSSDRPLRRARQAVPAACLECRKRKVKCSGTRPTCHRCSTHGFECEWDTEPETTRRQALLNRAEDLEKENEDLHELIRYLYSRPESEALEIFHRLRATGDAFHVLDLVRMGDLLLKNLPNEKRGSGSEQREDTRQSSAASSKPGSSRDNANEGPDEAGD</sequence>
<dbReference type="CDD" id="cd00067">
    <property type="entry name" value="GAL4"/>
    <property type="match status" value="1"/>
</dbReference>